<accession>A0A8S1LYA2</accession>
<evidence type="ECO:0000256" key="1">
    <source>
        <dbReference type="SAM" id="MobiDB-lite"/>
    </source>
</evidence>
<organism evidence="2 3">
    <name type="scientific">Paramecium primaurelia</name>
    <dbReference type="NCBI Taxonomy" id="5886"/>
    <lineage>
        <taxon>Eukaryota</taxon>
        <taxon>Sar</taxon>
        <taxon>Alveolata</taxon>
        <taxon>Ciliophora</taxon>
        <taxon>Intramacronucleata</taxon>
        <taxon>Oligohymenophorea</taxon>
        <taxon>Peniculida</taxon>
        <taxon>Parameciidae</taxon>
        <taxon>Paramecium</taxon>
    </lineage>
</organism>
<dbReference type="Proteomes" id="UP000688137">
    <property type="component" value="Unassembled WGS sequence"/>
</dbReference>
<feature type="region of interest" description="Disordered" evidence="1">
    <location>
        <begin position="274"/>
        <end position="307"/>
    </location>
</feature>
<comment type="caution">
    <text evidence="2">The sequence shown here is derived from an EMBL/GenBank/DDBJ whole genome shotgun (WGS) entry which is preliminary data.</text>
</comment>
<evidence type="ECO:0000313" key="2">
    <source>
        <dbReference type="EMBL" id="CAD8067644.1"/>
    </source>
</evidence>
<dbReference type="OMA" id="IPIKHCY"/>
<dbReference type="EMBL" id="CAJJDM010000040">
    <property type="protein sequence ID" value="CAD8067644.1"/>
    <property type="molecule type" value="Genomic_DNA"/>
</dbReference>
<reference evidence="2" key="1">
    <citation type="submission" date="2021-01" db="EMBL/GenBank/DDBJ databases">
        <authorList>
            <consortium name="Genoscope - CEA"/>
            <person name="William W."/>
        </authorList>
    </citation>
    <scope>NUCLEOTIDE SEQUENCE</scope>
</reference>
<keyword evidence="3" id="KW-1185">Reference proteome</keyword>
<name>A0A8S1LYA2_PARPR</name>
<dbReference type="AlphaFoldDB" id="A0A8S1LYA2"/>
<feature type="region of interest" description="Disordered" evidence="1">
    <location>
        <begin position="367"/>
        <end position="392"/>
    </location>
</feature>
<evidence type="ECO:0000313" key="3">
    <source>
        <dbReference type="Proteomes" id="UP000688137"/>
    </source>
</evidence>
<protein>
    <submittedName>
        <fullName evidence="2">Uncharacterized protein</fullName>
    </submittedName>
</protein>
<proteinExistence type="predicted"/>
<gene>
    <name evidence="2" type="ORF">PPRIM_AZ9-3.1.T0410091</name>
</gene>
<feature type="compositionally biased region" description="Polar residues" evidence="1">
    <location>
        <begin position="372"/>
        <end position="386"/>
    </location>
</feature>
<feature type="compositionally biased region" description="Polar residues" evidence="1">
    <location>
        <begin position="294"/>
        <end position="307"/>
    </location>
</feature>
<sequence>MILFLYNNQILKLLKKFITNQNKNLTEKQLISIFIQDSLTQKILKGNLIRQGSLIQFRIFQPIIKINKYIVVNYIIIVFQFQRINGKRLLCFKCKNFFYDKKQSSQQCFSSLGNFESIQHVNDSNKWDDIKQSRQDLMKKYHQFKTNEVKQSNLSTYQSQKVMIPKIENFDIKLNIKRDTEIKNKDKENILCSQQKQQERSGSNSQRIRYESVYDRLYNLRDTENKGTKVVQKILNHNNNNSQKQSKQILGHNILIQKRSSDPSILMPISSLIKKTQKQQRDQQQDQKNAQNQIHNQQNTSQDPYRVNVSRQQVCHLEKNESNKQNQSTEIQSNLNFSQIPIKHCYFSLINAEEKLQNKKVRSLSSEKNKIKQSFKSQKGNRAHTQGKQENKNQQKINRLYEYILEGNY</sequence>